<dbReference type="EMBL" id="CP027850">
    <property type="protein sequence ID" value="AVQ03513.1"/>
    <property type="molecule type" value="Genomic_DNA"/>
</dbReference>
<dbReference type="Pfam" id="PF01063">
    <property type="entry name" value="Aminotran_4"/>
    <property type="match status" value="1"/>
</dbReference>
<evidence type="ECO:0000256" key="1">
    <source>
        <dbReference type="ARBA" id="ARBA00009320"/>
    </source>
</evidence>
<dbReference type="InterPro" id="IPR043131">
    <property type="entry name" value="BCAT-like_N"/>
</dbReference>
<sequence>MIAPNAIPHDAIPHDAIPFDDRGLLLGEGLFETLLALDGEVRHLDAHLDRMAGGCAVLGLPFDRAEAEGLCRRMIPATGRVALRLTLTGGSGGRGLDRPADQAPRLFARAAPVAPVTTPARAVLSTVRRNEGSPASRLKTLAYVDSVLARAEAVAAGADEALMLNNRGELVCGAAANLFWVADGRLFTPALHCGVLPGITRARLLAAQAVEEVAVGPEALDGVEAVFLTNSLIGLRPVSRLGERAFEPHPLVERLRAALPA</sequence>
<dbReference type="InterPro" id="IPR001544">
    <property type="entry name" value="Aminotrans_IV"/>
</dbReference>
<dbReference type="PANTHER" id="PTHR42743">
    <property type="entry name" value="AMINO-ACID AMINOTRANSFERASE"/>
    <property type="match status" value="1"/>
</dbReference>
<dbReference type="Gene3D" id="3.20.10.10">
    <property type="entry name" value="D-amino Acid Aminotransferase, subunit A, domain 2"/>
    <property type="match status" value="1"/>
</dbReference>
<dbReference type="GO" id="GO:0016829">
    <property type="term" value="F:lyase activity"/>
    <property type="evidence" value="ECO:0007669"/>
    <property type="project" value="UniProtKB-KW"/>
</dbReference>
<keyword evidence="4" id="KW-1185">Reference proteome</keyword>
<keyword evidence="3" id="KW-0456">Lyase</keyword>
<dbReference type="PANTHER" id="PTHR42743:SF2">
    <property type="entry name" value="AMINODEOXYCHORISMATE LYASE"/>
    <property type="match status" value="1"/>
</dbReference>
<dbReference type="Proteomes" id="UP000240527">
    <property type="component" value="Chromosome"/>
</dbReference>
<dbReference type="SUPFAM" id="SSF56752">
    <property type="entry name" value="D-aminoacid aminotransferase-like PLP-dependent enzymes"/>
    <property type="match status" value="1"/>
</dbReference>
<protein>
    <recommendedName>
        <fullName evidence="2">Probable branched-chain-amino-acid aminotransferase</fullName>
    </recommendedName>
</protein>
<proteinExistence type="inferred from homology"/>
<dbReference type="RefSeq" id="WP_013080528.1">
    <property type="nucleotide sequence ID" value="NZ_CP027850.1"/>
</dbReference>
<comment type="similarity">
    <text evidence="1">Belongs to the class-IV pyridoxal-phosphate-dependent aminotransferase family.</text>
</comment>
<evidence type="ECO:0000313" key="4">
    <source>
        <dbReference type="Proteomes" id="UP000240527"/>
    </source>
</evidence>
<organism evidence="3 4">
    <name type="scientific">Caulobacter segnis</name>
    <dbReference type="NCBI Taxonomy" id="88688"/>
    <lineage>
        <taxon>Bacteria</taxon>
        <taxon>Pseudomonadati</taxon>
        <taxon>Pseudomonadota</taxon>
        <taxon>Alphaproteobacteria</taxon>
        <taxon>Caulobacterales</taxon>
        <taxon>Caulobacteraceae</taxon>
        <taxon>Caulobacter</taxon>
    </lineage>
</organism>
<evidence type="ECO:0000256" key="2">
    <source>
        <dbReference type="ARBA" id="ARBA00014472"/>
    </source>
</evidence>
<dbReference type="InterPro" id="IPR043132">
    <property type="entry name" value="BCAT-like_C"/>
</dbReference>
<dbReference type="Gene3D" id="3.30.470.10">
    <property type="match status" value="1"/>
</dbReference>
<evidence type="ECO:0000313" key="3">
    <source>
        <dbReference type="EMBL" id="AVQ03513.1"/>
    </source>
</evidence>
<dbReference type="InterPro" id="IPR036038">
    <property type="entry name" value="Aminotransferase-like"/>
</dbReference>
<gene>
    <name evidence="3" type="ORF">B7G68_17670</name>
</gene>
<name>A0ABN5IWU0_9CAUL</name>
<reference evidence="3 4" key="1">
    <citation type="journal article" date="2015" name="Biotechnol. Bioeng.">
        <title>Genome sequence and phenotypic characterization of Caulobacter segnis.</title>
        <authorList>
            <person name="Patel S."/>
            <person name="Fletcher B."/>
            <person name="Scott D.C."/>
            <person name="Ely B."/>
        </authorList>
    </citation>
    <scope>NUCLEOTIDE SEQUENCE [LARGE SCALE GENOMIC DNA]</scope>
    <source>
        <strain evidence="3 4">TK0059</strain>
    </source>
</reference>
<dbReference type="InterPro" id="IPR050571">
    <property type="entry name" value="Class-IV_PLP-Dep_Aminotrnsfr"/>
</dbReference>
<accession>A0ABN5IWU0</accession>